<dbReference type="Proteomes" id="UP000016487">
    <property type="component" value="Unassembled WGS sequence"/>
</dbReference>
<reference evidence="1" key="1">
    <citation type="journal article" date="2012" name="J. Bacteriol.">
        <title>Genome sequences of type strains of seven species of the marine bacterium Pseudoalteromonas.</title>
        <authorList>
            <person name="Xie B.B."/>
            <person name="Shu Y.L."/>
            <person name="Qin Q.L."/>
            <person name="Rong J.C."/>
            <person name="Zhang X.Y."/>
            <person name="Chen X.L."/>
            <person name="Shi M."/>
            <person name="He H.L."/>
            <person name="Zhou B.C."/>
            <person name="Zhang Y.Z."/>
        </authorList>
    </citation>
    <scope>NUCLEOTIDE SEQUENCE</scope>
    <source>
        <strain evidence="1">DSM 8771</strain>
    </source>
</reference>
<proteinExistence type="predicted"/>
<comment type="caution">
    <text evidence="1">The sequence shown here is derived from an EMBL/GenBank/DDBJ whole genome shotgun (WGS) entry which is preliminary data.</text>
</comment>
<accession>A0AAD4FRP6</accession>
<dbReference type="EMBL" id="AHBZ03000021">
    <property type="protein sequence ID" value="KAF7770123.1"/>
    <property type="molecule type" value="Genomic_DNA"/>
</dbReference>
<name>A0AAD4FRP6_9GAMM</name>
<organism evidence="1 2">
    <name type="scientific">Pseudoalteromonas citrea</name>
    <dbReference type="NCBI Taxonomy" id="43655"/>
    <lineage>
        <taxon>Bacteria</taxon>
        <taxon>Pseudomonadati</taxon>
        <taxon>Pseudomonadota</taxon>
        <taxon>Gammaproteobacteria</taxon>
        <taxon>Alteromonadales</taxon>
        <taxon>Pseudoalteromonadaceae</taxon>
        <taxon>Pseudoalteromonas</taxon>
    </lineage>
</organism>
<sequence length="129" mass="14572">MRITALLSESVLYDQGKNLTIAEVKDRKTPLLLRYKADRTGSWLLELNRYGKTARPKIGDWPLVSVAGARKQLEGLLLAIAQNKTAKLTALVNVAEVCPWYIEREQRNASISKKYKTVVIPPKNETVHK</sequence>
<dbReference type="AlphaFoldDB" id="A0AAD4FRP6"/>
<evidence type="ECO:0000313" key="2">
    <source>
        <dbReference type="Proteomes" id="UP000016487"/>
    </source>
</evidence>
<evidence type="ECO:0000313" key="1">
    <source>
        <dbReference type="EMBL" id="KAF7770123.1"/>
    </source>
</evidence>
<gene>
    <name evidence="1" type="ORF">PCIT_a3087</name>
</gene>
<evidence type="ECO:0008006" key="3">
    <source>
        <dbReference type="Google" id="ProtNLM"/>
    </source>
</evidence>
<reference evidence="1" key="2">
    <citation type="submission" date="2015-03" db="EMBL/GenBank/DDBJ databases">
        <title>Genome sequence of Pseudoalteromonas citrea.</title>
        <authorList>
            <person name="Xie B.-B."/>
            <person name="Rong J.-C."/>
            <person name="Qin Q.-L."/>
            <person name="Zhang Y.-Z."/>
        </authorList>
    </citation>
    <scope>NUCLEOTIDE SEQUENCE</scope>
    <source>
        <strain evidence="1">DSM 8771</strain>
    </source>
</reference>
<dbReference type="InterPro" id="IPR038488">
    <property type="entry name" value="Integrase_DNA-bd_sf"/>
</dbReference>
<dbReference type="RefSeq" id="WP_010365077.1">
    <property type="nucleotide sequence ID" value="NZ_AHBZ03000021.1"/>
</dbReference>
<dbReference type="Gene3D" id="3.30.160.390">
    <property type="entry name" value="Integrase, DNA-binding domain"/>
    <property type="match status" value="1"/>
</dbReference>
<protein>
    <recommendedName>
        <fullName evidence="3">Integrase DNA-binding domain-containing protein</fullName>
    </recommendedName>
</protein>